<proteinExistence type="predicted"/>
<sequence>MKLAVLLSAMTAVSAWSVTFHDHDHCANGTTFHYGGGGDTGSDHVGDCFTMTSIDNSFANYDAKSVDIVFGGCSMTFFTDYYLDLGPCTTSNNDNWKGFDNDGDGCKQ</sequence>
<feature type="signal peptide" evidence="1">
    <location>
        <begin position="1"/>
        <end position="15"/>
    </location>
</feature>
<comment type="caution">
    <text evidence="2">The sequence shown here is derived from an EMBL/GenBank/DDBJ whole genome shotgun (WGS) entry which is preliminary data.</text>
</comment>
<evidence type="ECO:0000313" key="3">
    <source>
        <dbReference type="Proteomes" id="UP000176998"/>
    </source>
</evidence>
<dbReference type="GeneID" id="34561990"/>
<dbReference type="AlphaFoldDB" id="A0A1G4B3E1"/>
<feature type="chain" id="PRO_5012407549" evidence="1">
    <location>
        <begin position="16"/>
        <end position="108"/>
    </location>
</feature>
<dbReference type="Proteomes" id="UP000176998">
    <property type="component" value="Unassembled WGS sequence"/>
</dbReference>
<gene>
    <name evidence="2" type="ORF">CORC01_08850</name>
</gene>
<accession>A0A1G4B3E1</accession>
<dbReference type="EMBL" id="MJBS01000077">
    <property type="protein sequence ID" value="OHE95853.1"/>
    <property type="molecule type" value="Genomic_DNA"/>
</dbReference>
<organism evidence="2 3">
    <name type="scientific">Colletotrichum orchidophilum</name>
    <dbReference type="NCBI Taxonomy" id="1209926"/>
    <lineage>
        <taxon>Eukaryota</taxon>
        <taxon>Fungi</taxon>
        <taxon>Dikarya</taxon>
        <taxon>Ascomycota</taxon>
        <taxon>Pezizomycotina</taxon>
        <taxon>Sordariomycetes</taxon>
        <taxon>Hypocreomycetidae</taxon>
        <taxon>Glomerellales</taxon>
        <taxon>Glomerellaceae</taxon>
        <taxon>Colletotrichum</taxon>
    </lineage>
</organism>
<evidence type="ECO:0000313" key="2">
    <source>
        <dbReference type="EMBL" id="OHE95853.1"/>
    </source>
</evidence>
<keyword evidence="3" id="KW-1185">Reference proteome</keyword>
<keyword evidence="1" id="KW-0732">Signal</keyword>
<dbReference type="RefSeq" id="XP_022473014.1">
    <property type="nucleotide sequence ID" value="XM_022620480.1"/>
</dbReference>
<reference evidence="2 3" key="1">
    <citation type="submission" date="2016-09" db="EMBL/GenBank/DDBJ databases">
        <authorList>
            <person name="Capua I."/>
            <person name="De Benedictis P."/>
            <person name="Joannis T."/>
            <person name="Lombin L.H."/>
            <person name="Cattoli G."/>
        </authorList>
    </citation>
    <scope>NUCLEOTIDE SEQUENCE [LARGE SCALE GENOMIC DNA]</scope>
    <source>
        <strain evidence="2 3">IMI 309357</strain>
    </source>
</reference>
<dbReference type="OrthoDB" id="4790822at2759"/>
<protein>
    <submittedName>
        <fullName evidence="2">Uncharacterized protein</fullName>
    </submittedName>
</protein>
<evidence type="ECO:0000256" key="1">
    <source>
        <dbReference type="SAM" id="SignalP"/>
    </source>
</evidence>
<name>A0A1G4B3E1_9PEZI</name>